<dbReference type="SUPFAM" id="SSF81296">
    <property type="entry name" value="E set domains"/>
    <property type="match status" value="1"/>
</dbReference>
<feature type="region of interest" description="Disordered" evidence="1">
    <location>
        <begin position="496"/>
        <end position="519"/>
    </location>
</feature>
<dbReference type="SUPFAM" id="SSF56524">
    <property type="entry name" value="Oxidoreductase molybdopterin-binding domain"/>
    <property type="match status" value="1"/>
</dbReference>
<dbReference type="EMBL" id="JABJRC010000003">
    <property type="protein sequence ID" value="NOL41951.1"/>
    <property type="molecule type" value="Genomic_DNA"/>
</dbReference>
<feature type="transmembrane region" description="Helical" evidence="2">
    <location>
        <begin position="24"/>
        <end position="48"/>
    </location>
</feature>
<dbReference type="Pfam" id="PF00174">
    <property type="entry name" value="Oxidored_molyb"/>
    <property type="match status" value="1"/>
</dbReference>
<sequence length="519" mass="55308">MDQQLAEREQASQRRYDGRRATRWRGAAAGVLAALAGLATGSVTAGLLGTRQTPVVAIGSAFIDRVPAWLKDLAIAWFGTKDKDVLRTGILLVLLALAAVGGVLAVRRYWAGALVVVALSGLAIAAAATRADTGQTGFAPSAVAGITALLLLRLFSRRLEPLIDFPDDGVSRRGFLQLSSGVALGTAAVGPLGRLVGGNRAAVAEAREGLSLPKPPSLDPPPGVQAEGATPWATPNEDFYRIDTALAVPQIMPSDWRLRIHGMVDKELELSFDDLLKRQVIHKWVTLTCVSNEVGGDLIGNALWTGVLLKDLLDEAGPAKDADAIQSTSKDGFTAGTPLSTLLDDRQAMLAFAMNGEPLPVEHGFPVRIVVPGLYGYVSATKWLTEIEVTRFDRFEAYWTPRGWSELGPIKLSSRIDVPLGKKVTAGPVTVAGVAWDQHVGVSKVEVRVDGGPWQPTTLAADASIDTWRQWHWTWQASRGTHILQVRAVDAKGTPQIEATAPPAPDGSTGLHTISVKVD</sequence>
<dbReference type="GO" id="GO:0008482">
    <property type="term" value="F:sulfite oxidase activity"/>
    <property type="evidence" value="ECO:0007669"/>
    <property type="project" value="TreeGrafter"/>
</dbReference>
<dbReference type="InterPro" id="IPR036374">
    <property type="entry name" value="OxRdtase_Mopterin-bd_sf"/>
</dbReference>
<dbReference type="InterPro" id="IPR000572">
    <property type="entry name" value="OxRdtase_Mopterin-bd_dom"/>
</dbReference>
<feature type="region of interest" description="Disordered" evidence="1">
    <location>
        <begin position="210"/>
        <end position="232"/>
    </location>
</feature>
<comment type="caution">
    <text evidence="5">The sequence shown here is derived from an EMBL/GenBank/DDBJ whole genome shotgun (WGS) entry which is preliminary data.</text>
</comment>
<evidence type="ECO:0000313" key="5">
    <source>
        <dbReference type="EMBL" id="NOL41951.1"/>
    </source>
</evidence>
<gene>
    <name evidence="4" type="ORF">HNR71_001326</name>
    <name evidence="5" type="ORF">HPO96_17025</name>
</gene>
<dbReference type="PANTHER" id="PTHR19372:SF7">
    <property type="entry name" value="SULFITE OXIDASE, MITOCHONDRIAL"/>
    <property type="match status" value="1"/>
</dbReference>
<feature type="transmembrane region" description="Helical" evidence="2">
    <location>
        <begin position="85"/>
        <end position="106"/>
    </location>
</feature>
<feature type="transmembrane region" description="Helical" evidence="2">
    <location>
        <begin position="137"/>
        <end position="155"/>
    </location>
</feature>
<reference evidence="5 6" key="1">
    <citation type="submission" date="2020-05" db="EMBL/GenBank/DDBJ databases">
        <title>Genome sequence of Kribbella sandramycini ATCC 39419.</title>
        <authorList>
            <person name="Maclea K.S."/>
            <person name="Fair J.L."/>
        </authorList>
    </citation>
    <scope>NUCLEOTIDE SEQUENCE [LARGE SCALE GENOMIC DNA]</scope>
    <source>
        <strain evidence="5 6">ATCC 39419</strain>
    </source>
</reference>
<feature type="transmembrane region" description="Helical" evidence="2">
    <location>
        <begin position="113"/>
        <end position="131"/>
    </location>
</feature>
<dbReference type="EMBL" id="JACHKF010000001">
    <property type="protein sequence ID" value="MBB6565689.1"/>
    <property type="molecule type" value="Genomic_DNA"/>
</dbReference>
<keyword evidence="6" id="KW-1185">Reference proteome</keyword>
<keyword evidence="2" id="KW-0472">Membrane</keyword>
<dbReference type="InterPro" id="IPR014756">
    <property type="entry name" value="Ig_E-set"/>
</dbReference>
<dbReference type="GO" id="GO:0020037">
    <property type="term" value="F:heme binding"/>
    <property type="evidence" value="ECO:0007669"/>
    <property type="project" value="TreeGrafter"/>
</dbReference>
<dbReference type="Gene3D" id="3.90.420.10">
    <property type="entry name" value="Oxidoreductase, molybdopterin-binding domain"/>
    <property type="match status" value="1"/>
</dbReference>
<feature type="compositionally biased region" description="Pro residues" evidence="1">
    <location>
        <begin position="213"/>
        <end position="223"/>
    </location>
</feature>
<evidence type="ECO:0000256" key="2">
    <source>
        <dbReference type="SAM" id="Phobius"/>
    </source>
</evidence>
<dbReference type="AlphaFoldDB" id="A0A7Y4L1Y1"/>
<dbReference type="GO" id="GO:0043546">
    <property type="term" value="F:molybdopterin cofactor binding"/>
    <property type="evidence" value="ECO:0007669"/>
    <property type="project" value="TreeGrafter"/>
</dbReference>
<evidence type="ECO:0000313" key="6">
    <source>
        <dbReference type="Proteomes" id="UP000534306"/>
    </source>
</evidence>
<dbReference type="GO" id="GO:0006790">
    <property type="term" value="P:sulfur compound metabolic process"/>
    <property type="evidence" value="ECO:0007669"/>
    <property type="project" value="TreeGrafter"/>
</dbReference>
<reference evidence="4 7" key="2">
    <citation type="submission" date="2020-08" db="EMBL/GenBank/DDBJ databases">
        <title>Sequencing the genomes of 1000 actinobacteria strains.</title>
        <authorList>
            <person name="Klenk H.-P."/>
        </authorList>
    </citation>
    <scope>NUCLEOTIDE SEQUENCE [LARGE SCALE GENOMIC DNA]</scope>
    <source>
        <strain evidence="4 7">DSM 15626</strain>
    </source>
</reference>
<dbReference type="Proteomes" id="UP000553957">
    <property type="component" value="Unassembled WGS sequence"/>
</dbReference>
<dbReference type="Proteomes" id="UP000534306">
    <property type="component" value="Unassembled WGS sequence"/>
</dbReference>
<dbReference type="RefSeq" id="WP_171674416.1">
    <property type="nucleotide sequence ID" value="NZ_BAAAGT010000001.1"/>
</dbReference>
<dbReference type="Gene3D" id="2.60.40.650">
    <property type="match status" value="1"/>
</dbReference>
<organism evidence="5 6">
    <name type="scientific">Kribbella sandramycini</name>
    <dbReference type="NCBI Taxonomy" id="60450"/>
    <lineage>
        <taxon>Bacteria</taxon>
        <taxon>Bacillati</taxon>
        <taxon>Actinomycetota</taxon>
        <taxon>Actinomycetes</taxon>
        <taxon>Propionibacteriales</taxon>
        <taxon>Kribbellaceae</taxon>
        <taxon>Kribbella</taxon>
    </lineage>
</organism>
<evidence type="ECO:0000256" key="1">
    <source>
        <dbReference type="SAM" id="MobiDB-lite"/>
    </source>
</evidence>
<evidence type="ECO:0000259" key="3">
    <source>
        <dbReference type="Pfam" id="PF00174"/>
    </source>
</evidence>
<name>A0A7Y4L1Y1_9ACTN</name>
<keyword evidence="2" id="KW-0812">Transmembrane</keyword>
<evidence type="ECO:0000313" key="7">
    <source>
        <dbReference type="Proteomes" id="UP000553957"/>
    </source>
</evidence>
<dbReference type="PANTHER" id="PTHR19372">
    <property type="entry name" value="SULFITE REDUCTASE"/>
    <property type="match status" value="1"/>
</dbReference>
<accession>A0A7Y4L1Y1</accession>
<protein>
    <submittedName>
        <fullName evidence="4">DMSO/TMAO reductase YedYZ molybdopterin-dependent catalytic subunit</fullName>
    </submittedName>
    <submittedName>
        <fullName evidence="5">Molybdopterin-dependent oxidoreductase</fullName>
    </submittedName>
</protein>
<proteinExistence type="predicted"/>
<keyword evidence="2" id="KW-1133">Transmembrane helix</keyword>
<feature type="domain" description="Oxidoreductase molybdopterin-binding" evidence="3">
    <location>
        <begin position="246"/>
        <end position="399"/>
    </location>
</feature>
<dbReference type="Pfam" id="PF17957">
    <property type="entry name" value="Big_7"/>
    <property type="match status" value="1"/>
</dbReference>
<evidence type="ECO:0000313" key="4">
    <source>
        <dbReference type="EMBL" id="MBB6565689.1"/>
    </source>
</evidence>